<dbReference type="InterPro" id="IPR001117">
    <property type="entry name" value="Cu-oxidase_2nd"/>
</dbReference>
<gene>
    <name evidence="13" type="ORF">BN980_GECA04s05433g</name>
</gene>
<dbReference type="InterPro" id="IPR045087">
    <property type="entry name" value="Cu-oxidase_fam"/>
</dbReference>
<evidence type="ECO:0000256" key="5">
    <source>
        <dbReference type="ARBA" id="ARBA00023002"/>
    </source>
</evidence>
<dbReference type="Gene3D" id="2.60.40.420">
    <property type="entry name" value="Cupredoxins - blue copper proteins"/>
    <property type="match status" value="3"/>
</dbReference>
<evidence type="ECO:0000256" key="2">
    <source>
        <dbReference type="ARBA" id="ARBA00022496"/>
    </source>
</evidence>
<keyword evidence="7" id="KW-0325">Glycoprotein</keyword>
<feature type="domain" description="Plastocyanin-like" evidence="10">
    <location>
        <begin position="316"/>
        <end position="483"/>
    </location>
</feature>
<proteinExistence type="inferred from homology"/>
<dbReference type="SUPFAM" id="SSF49503">
    <property type="entry name" value="Cupredoxins"/>
    <property type="match status" value="3"/>
</dbReference>
<evidence type="ECO:0000259" key="12">
    <source>
        <dbReference type="Pfam" id="PF07732"/>
    </source>
</evidence>
<dbReference type="GO" id="GO:0005507">
    <property type="term" value="F:copper ion binding"/>
    <property type="evidence" value="ECO:0007669"/>
    <property type="project" value="InterPro"/>
</dbReference>
<keyword evidence="14" id="KW-1185">Reference proteome</keyword>
<dbReference type="Pfam" id="PF00394">
    <property type="entry name" value="Cu-oxidase"/>
    <property type="match status" value="1"/>
</dbReference>
<evidence type="ECO:0008006" key="15">
    <source>
        <dbReference type="Google" id="ProtNLM"/>
    </source>
</evidence>
<dbReference type="GO" id="GO:0006826">
    <property type="term" value="P:iron ion transport"/>
    <property type="evidence" value="ECO:0007669"/>
    <property type="project" value="UniProtKB-KW"/>
</dbReference>
<organism evidence="13 14">
    <name type="scientific">Geotrichum candidum</name>
    <name type="common">Oospora lactis</name>
    <name type="synonym">Dipodascus geotrichum</name>
    <dbReference type="NCBI Taxonomy" id="1173061"/>
    <lineage>
        <taxon>Eukaryota</taxon>
        <taxon>Fungi</taxon>
        <taxon>Dikarya</taxon>
        <taxon>Ascomycota</taxon>
        <taxon>Saccharomycotina</taxon>
        <taxon>Dipodascomycetes</taxon>
        <taxon>Dipodascales</taxon>
        <taxon>Dipodascaceae</taxon>
        <taxon>Geotrichum</taxon>
    </lineage>
</organism>
<keyword evidence="6" id="KW-0186">Copper</keyword>
<evidence type="ECO:0000256" key="8">
    <source>
        <dbReference type="SAM" id="MobiDB-lite"/>
    </source>
</evidence>
<dbReference type="Proteomes" id="UP000242525">
    <property type="component" value="Unassembled WGS sequence"/>
</dbReference>
<evidence type="ECO:0000313" key="14">
    <source>
        <dbReference type="Proteomes" id="UP000242525"/>
    </source>
</evidence>
<evidence type="ECO:0000259" key="11">
    <source>
        <dbReference type="Pfam" id="PF07731"/>
    </source>
</evidence>
<evidence type="ECO:0000313" key="13">
    <source>
        <dbReference type="EMBL" id="CDO53167.1"/>
    </source>
</evidence>
<dbReference type="GO" id="GO:0016491">
    <property type="term" value="F:oxidoreductase activity"/>
    <property type="evidence" value="ECO:0007669"/>
    <property type="project" value="UniProtKB-KW"/>
</dbReference>
<evidence type="ECO:0000256" key="3">
    <source>
        <dbReference type="ARBA" id="ARBA00022723"/>
    </source>
</evidence>
<accession>A0A0J9X6X8</accession>
<keyword evidence="2" id="KW-0813">Transport</keyword>
<name>A0A0J9X6X8_GEOCN</name>
<keyword evidence="2" id="KW-0408">Iron</keyword>
<evidence type="ECO:0000256" key="7">
    <source>
        <dbReference type="ARBA" id="ARBA00023180"/>
    </source>
</evidence>
<protein>
    <recommendedName>
        <fullName evidence="15">Laccase</fullName>
    </recommendedName>
</protein>
<dbReference type="InterPro" id="IPR002355">
    <property type="entry name" value="Cu_oxidase_Cu_BS"/>
</dbReference>
<feature type="compositionally biased region" description="Basic residues" evidence="8">
    <location>
        <begin position="97"/>
        <end position="108"/>
    </location>
</feature>
<keyword evidence="2" id="KW-0410">Iron transport</keyword>
<dbReference type="PROSITE" id="PS00080">
    <property type="entry name" value="MULTICOPPER_OXIDASE2"/>
    <property type="match status" value="1"/>
</dbReference>
<keyword evidence="2" id="KW-0406">Ion transport</keyword>
<dbReference type="InterPro" id="IPR011707">
    <property type="entry name" value="Cu-oxidase-like_N"/>
</dbReference>
<feature type="chain" id="PRO_5005325751" description="Laccase" evidence="9">
    <location>
        <begin position="20"/>
        <end position="766"/>
    </location>
</feature>
<feature type="region of interest" description="Disordered" evidence="8">
    <location>
        <begin position="70"/>
        <end position="115"/>
    </location>
</feature>
<dbReference type="PANTHER" id="PTHR11709:SF488">
    <property type="entry name" value="LACCASE-RELATED"/>
    <property type="match status" value="1"/>
</dbReference>
<evidence type="ECO:0000256" key="9">
    <source>
        <dbReference type="SAM" id="SignalP"/>
    </source>
</evidence>
<dbReference type="InterPro" id="IPR008972">
    <property type="entry name" value="Cupredoxin"/>
</dbReference>
<dbReference type="CDD" id="cd13850">
    <property type="entry name" value="CuRO_1_Abr2_like"/>
    <property type="match status" value="1"/>
</dbReference>
<sequence length="766" mass="86001">MNRLVSFFMMMCLLAISYGKEMKYNYSNMLSNSTTSTSSIESFGHSKTISNIVSTTLSQQDLSSTGFKAHHNNNGSKIHNNPVVPPGFVNSPDSKKKTSKHHHHHQHKTYNSGFNNRHNEQAIRKALTYDNYKSAEKHRGQAYVYNADSIDSWKETKFPEEKIALDLVWNVTHDYYAPDGRYISGFFINGQAPGPSIVAKENDWIRIVVNNFLPVPMTIHFHGIDQAYTPWSDGMPGVTQYPILSGGTYAYIFQFKNQHGAFWYHAHYRSYAQDGIMGPIHIIPADNVERPYFKIDGITENDVKEILELEKKPTNLMVYDMYDRVSDDIILRLTYKHVMPTCAQSTLINGKGRISCNNAESIKTAAEIRGDTFLGSPISYDEQGCGGGMEVDDSEEISRAMGVAGFQKCSPTYTDREIIYTENQNWVYFNIYNMAAESEKIFSIDEHDLIVVGADGMFSEPKVVKQLLIPIATRFTVIVKPKTGIVPGTPFGIRFANKEVFQVIEGLGYFVYGKSGEVDTEPIQSLSDAPSKRTQDIGGSLLLDQDKDLSIEFENLTPLGESYRPKSGAATHTIHLVLNATGGIHFSLFEDRTIFMLSGELDDPYLLRTDPSKLDFSKIPAAINPGIKLGDTVDMIIDNTVLFDHPFHMHGHSFSVISKSKSETFQYSDVEEALRRDENSIDFINAPFVDTVVIPRNGHAVIRFTAHNPGYWFLHCHINHHLVSGMGGFLVVDPAKIPPIPFALYNQPHVEYDSSVEINISEPYGS</sequence>
<comment type="similarity">
    <text evidence="1">Belongs to the multicopper oxidase family.</text>
</comment>
<comment type="caution">
    <text evidence="13">The sequence shown here is derived from an EMBL/GenBank/DDBJ whole genome shotgun (WGS) entry which is preliminary data.</text>
</comment>
<dbReference type="OrthoDB" id="2121828at2759"/>
<feature type="domain" description="Plastocyanin-like" evidence="11">
    <location>
        <begin position="627"/>
        <end position="735"/>
    </location>
</feature>
<dbReference type="InterPro" id="IPR033138">
    <property type="entry name" value="Cu_oxidase_CS"/>
</dbReference>
<dbReference type="PANTHER" id="PTHR11709">
    <property type="entry name" value="MULTI-COPPER OXIDASE"/>
    <property type="match status" value="1"/>
</dbReference>
<dbReference type="EMBL" id="CCBN010000004">
    <property type="protein sequence ID" value="CDO53167.1"/>
    <property type="molecule type" value="Genomic_DNA"/>
</dbReference>
<keyword evidence="3" id="KW-0479">Metal-binding</keyword>
<feature type="signal peptide" evidence="9">
    <location>
        <begin position="1"/>
        <end position="19"/>
    </location>
</feature>
<dbReference type="STRING" id="1173061.A0A0J9X6X8"/>
<feature type="domain" description="Plastocyanin-like" evidence="12">
    <location>
        <begin position="171"/>
        <end position="284"/>
    </location>
</feature>
<dbReference type="AlphaFoldDB" id="A0A0J9X6X8"/>
<evidence type="ECO:0000256" key="1">
    <source>
        <dbReference type="ARBA" id="ARBA00010609"/>
    </source>
</evidence>
<evidence type="ECO:0000256" key="6">
    <source>
        <dbReference type="ARBA" id="ARBA00023008"/>
    </source>
</evidence>
<dbReference type="Pfam" id="PF07732">
    <property type="entry name" value="Cu-oxidase_3"/>
    <property type="match status" value="1"/>
</dbReference>
<evidence type="ECO:0000256" key="4">
    <source>
        <dbReference type="ARBA" id="ARBA00022729"/>
    </source>
</evidence>
<keyword evidence="4 9" id="KW-0732">Signal</keyword>
<dbReference type="Pfam" id="PF07731">
    <property type="entry name" value="Cu-oxidase_2"/>
    <property type="match status" value="1"/>
</dbReference>
<reference evidence="13" key="1">
    <citation type="submission" date="2014-03" db="EMBL/GenBank/DDBJ databases">
        <authorList>
            <person name="Casaregola S."/>
        </authorList>
    </citation>
    <scope>NUCLEOTIDE SEQUENCE [LARGE SCALE GENOMIC DNA]</scope>
    <source>
        <strain evidence="13">CLIB 918</strain>
    </source>
</reference>
<evidence type="ECO:0000259" key="10">
    <source>
        <dbReference type="Pfam" id="PF00394"/>
    </source>
</evidence>
<dbReference type="InterPro" id="IPR011706">
    <property type="entry name" value="Cu-oxidase_C"/>
</dbReference>
<dbReference type="PROSITE" id="PS00079">
    <property type="entry name" value="MULTICOPPER_OXIDASE1"/>
    <property type="match status" value="1"/>
</dbReference>
<keyword evidence="5" id="KW-0560">Oxidoreductase</keyword>